<accession>A0ACB8W8W2</accession>
<organism evidence="1 2">
    <name type="scientific">Scortum barcoo</name>
    <name type="common">barcoo grunter</name>
    <dbReference type="NCBI Taxonomy" id="214431"/>
    <lineage>
        <taxon>Eukaryota</taxon>
        <taxon>Metazoa</taxon>
        <taxon>Chordata</taxon>
        <taxon>Craniata</taxon>
        <taxon>Vertebrata</taxon>
        <taxon>Euteleostomi</taxon>
        <taxon>Actinopterygii</taxon>
        <taxon>Neopterygii</taxon>
        <taxon>Teleostei</taxon>
        <taxon>Neoteleostei</taxon>
        <taxon>Acanthomorphata</taxon>
        <taxon>Eupercaria</taxon>
        <taxon>Centrarchiformes</taxon>
        <taxon>Terapontoidei</taxon>
        <taxon>Terapontidae</taxon>
        <taxon>Scortum</taxon>
    </lineage>
</organism>
<dbReference type="Proteomes" id="UP000831701">
    <property type="component" value="Chromosome 13"/>
</dbReference>
<gene>
    <name evidence="1" type="ORF">L3Q82_010926</name>
</gene>
<protein>
    <submittedName>
        <fullName evidence="1">Uncharacterized protein</fullName>
    </submittedName>
</protein>
<evidence type="ECO:0000313" key="2">
    <source>
        <dbReference type="Proteomes" id="UP000831701"/>
    </source>
</evidence>
<comment type="caution">
    <text evidence="1">The sequence shown here is derived from an EMBL/GenBank/DDBJ whole genome shotgun (WGS) entry which is preliminary data.</text>
</comment>
<sequence>HRDPMLKKRDDFEDILEERRNSSDLRYALRCYTPLLYKGVTPCTSSALKSMVIQSDQLRYVISQVSKETGRATDDVQEEASAIMEEMAQCLQLSTIRFFAFTLSKVFKTLFRSICVNEEGIQRLQQAIQEHPVVLLPSHRSYMDFLLMSYILYTYDLSLPVIAAGMDFMGMKFVGEMLRMSGAFFIRRSFGGDKLYWAVFSEYVKTMLKNGFAPVEFFLEGTRSRTSKSLTPKLGLLNIVMDPFLKGEVFDVSLVPVSISYERILEESLYAREMLGVPKPKESTSGLFKARKILSEDYGSIHVYFGQPVSVRSLAEGRVNRSQFNLVPRHIPKRPGEDVQSFVNDSAYRLVRAQEENMVLKPWVLLASLLLQDQAAGQNQGIALEELTAQAVWLRDLSREYGAFLHWPDHVPPSEVVSSSLSLHRGLVRIREGRVQLATEQGGGQVGPTEPHSTVTPEEELLSRAVVTLSCASYRNQALNVFVRPALLAAAISAASSNRKQEVFNSFSFLRNMFANEFILCPGATVQDFEEACYLLVKTGALQVTQQEVVVTEKGHRTVAFLSIMLDPFLQGYQVVCRFLCEEATEALTEKQFVPVVRKFVINHLLAGRLRHTEVLSSDLQKNALAALLRLGAVRKIEGVEQETLKVNKVMVNSLEDTLGVLVTEVPTLFSVPIPGVTDFFLMLLNAQHLMSFTPAFIWLLSGSCSDAVAKTREFRDDEFTFVPVDLIRKSPGCGLHVFSATLLSDWSQVKLMIGKGDRALGEFHNCFHKKTSIQGKPLPSSFMHVQLSTWGFLFEMLLKYLVPFREEEQS</sequence>
<name>A0ACB8W8W2_9TELE</name>
<reference evidence="1" key="1">
    <citation type="submission" date="2022-04" db="EMBL/GenBank/DDBJ databases">
        <title>Jade perch genome.</title>
        <authorList>
            <person name="Chao B."/>
        </authorList>
    </citation>
    <scope>NUCLEOTIDE SEQUENCE</scope>
    <source>
        <strain evidence="1">CB-2022</strain>
    </source>
</reference>
<proteinExistence type="predicted"/>
<dbReference type="EMBL" id="CM041543">
    <property type="protein sequence ID" value="KAI3364095.1"/>
    <property type="molecule type" value="Genomic_DNA"/>
</dbReference>
<feature type="non-terminal residue" evidence="1">
    <location>
        <position position="1"/>
    </location>
</feature>
<evidence type="ECO:0000313" key="1">
    <source>
        <dbReference type="EMBL" id="KAI3364095.1"/>
    </source>
</evidence>
<keyword evidence="2" id="KW-1185">Reference proteome</keyword>